<dbReference type="AlphaFoldDB" id="A0A2G5HY35"/>
<dbReference type="Proteomes" id="UP000230605">
    <property type="component" value="Chromosome 2"/>
</dbReference>
<dbReference type="Gene3D" id="3.40.630.30">
    <property type="match status" value="1"/>
</dbReference>
<reference evidence="3 5" key="2">
    <citation type="submission" date="2023-09" db="EMBL/GenBank/DDBJ databases">
        <title>Complete-Gapless Cercospora beticola genome.</title>
        <authorList>
            <person name="Wyatt N.A."/>
            <person name="Spanner R.E."/>
            <person name="Bolton M.D."/>
        </authorList>
    </citation>
    <scope>NUCLEOTIDE SEQUENCE [LARGE SCALE GENOMIC DNA]</scope>
    <source>
        <strain evidence="3">Cb09-40</strain>
    </source>
</reference>
<organism evidence="2 4">
    <name type="scientific">Cercospora beticola</name>
    <name type="common">Sugarbeet leaf spot fungus</name>
    <dbReference type="NCBI Taxonomy" id="122368"/>
    <lineage>
        <taxon>Eukaryota</taxon>
        <taxon>Fungi</taxon>
        <taxon>Dikarya</taxon>
        <taxon>Ascomycota</taxon>
        <taxon>Pezizomycotina</taxon>
        <taxon>Dothideomycetes</taxon>
        <taxon>Dothideomycetidae</taxon>
        <taxon>Mycosphaerellales</taxon>
        <taxon>Mycosphaerellaceae</taxon>
        <taxon>Cercospora</taxon>
    </lineage>
</organism>
<reference evidence="2 4" key="1">
    <citation type="submission" date="2015-10" db="EMBL/GenBank/DDBJ databases">
        <title>The cercosporin biosynthetic gene cluster was horizontally transferred to several fungal lineages and shown to be expanded in Cercospora beticola based on microsynteny with recipient genomes.</title>
        <authorList>
            <person name="De Jonge R."/>
            <person name="Ebert M.K."/>
            <person name="Suttle J.C."/>
            <person name="Jurick Ii W.M."/>
            <person name="Secor G.A."/>
            <person name="Thomma B.P."/>
            <person name="Van De Peer Y."/>
            <person name="Bolton M.D."/>
        </authorList>
    </citation>
    <scope>NUCLEOTIDE SEQUENCE [LARGE SCALE GENOMIC DNA]</scope>
    <source>
        <strain evidence="2 4">09-40</strain>
    </source>
</reference>
<dbReference type="OrthoDB" id="4738875at2759"/>
<feature type="domain" description="N-acetyltransferase" evidence="1">
    <location>
        <begin position="67"/>
        <end position="206"/>
    </location>
</feature>
<evidence type="ECO:0000259" key="1">
    <source>
        <dbReference type="PROSITE" id="PS51186"/>
    </source>
</evidence>
<dbReference type="InterPro" id="IPR052523">
    <property type="entry name" value="Trichothecene_AcTrans"/>
</dbReference>
<dbReference type="PROSITE" id="PS51186">
    <property type="entry name" value="GNAT"/>
    <property type="match status" value="1"/>
</dbReference>
<dbReference type="InterPro" id="IPR016181">
    <property type="entry name" value="Acyl_CoA_acyltransferase"/>
</dbReference>
<dbReference type="EMBL" id="LKMD01000102">
    <property type="protein sequence ID" value="PIA97152.1"/>
    <property type="molecule type" value="Genomic_DNA"/>
</dbReference>
<dbReference type="PANTHER" id="PTHR42791:SF2">
    <property type="entry name" value="N-ACETYLTRANSFERASE DOMAIN-CONTAINING PROTEIN"/>
    <property type="match status" value="1"/>
</dbReference>
<dbReference type="InterPro" id="IPR000182">
    <property type="entry name" value="GNAT_dom"/>
</dbReference>
<dbReference type="Proteomes" id="UP001302367">
    <property type="component" value="Chromosome 2"/>
</dbReference>
<gene>
    <name evidence="2" type="ORF">CB0940_06568</name>
    <name evidence="3" type="ORF">RHO25_003829</name>
</gene>
<dbReference type="SUPFAM" id="SSF55729">
    <property type="entry name" value="Acyl-CoA N-acyltransferases (Nat)"/>
    <property type="match status" value="1"/>
</dbReference>
<evidence type="ECO:0000313" key="3">
    <source>
        <dbReference type="EMBL" id="WPA99213.1"/>
    </source>
</evidence>
<evidence type="ECO:0000313" key="2">
    <source>
        <dbReference type="EMBL" id="PIA97152.1"/>
    </source>
</evidence>
<proteinExistence type="predicted"/>
<protein>
    <recommendedName>
        <fullName evidence="1">N-acetyltransferase domain-containing protein</fullName>
    </recommendedName>
</protein>
<evidence type="ECO:0000313" key="4">
    <source>
        <dbReference type="Proteomes" id="UP000230605"/>
    </source>
</evidence>
<dbReference type="Pfam" id="PF00583">
    <property type="entry name" value="Acetyltransf_1"/>
    <property type="match status" value="1"/>
</dbReference>
<sequence>MGIRIERAGPEDSNVCVELGFKAFQNDLLNRSVLPENVTPEQEREYIEWRKSIFRRRLEGENRHWLMAVDESTGEVLGYAGWSGPAAKPVGHPPEEGRPAFVNMKPFDALLSAIEEAQKELGYADRTDYWYLQSFAVHPDHWGKGVAGKLLQYSMQELIDRDGRDAILESTPMAKRTYARWGFQEVKELPLMNGAYISTVMIRPAQKKATEVAVNGDS</sequence>
<dbReference type="EMBL" id="CP134185">
    <property type="protein sequence ID" value="WPA99213.1"/>
    <property type="molecule type" value="Genomic_DNA"/>
</dbReference>
<dbReference type="GO" id="GO:0016747">
    <property type="term" value="F:acyltransferase activity, transferring groups other than amino-acyl groups"/>
    <property type="evidence" value="ECO:0007669"/>
    <property type="project" value="InterPro"/>
</dbReference>
<accession>A0A2G5HY35</accession>
<dbReference type="PANTHER" id="PTHR42791">
    <property type="entry name" value="GNAT FAMILY ACETYLTRANSFERASE"/>
    <property type="match status" value="1"/>
</dbReference>
<evidence type="ECO:0000313" key="5">
    <source>
        <dbReference type="Proteomes" id="UP001302367"/>
    </source>
</evidence>
<keyword evidence="5" id="KW-1185">Reference proteome</keyword>
<name>A0A2G5HY35_CERBT</name>
<dbReference type="CDD" id="cd04301">
    <property type="entry name" value="NAT_SF"/>
    <property type="match status" value="1"/>
</dbReference>